<dbReference type="HOGENOM" id="CLU_3353897_0_0_2"/>
<reference evidence="1 2" key="2">
    <citation type="journal article" date="2014" name="Genome Announc.">
        <title>Complete Genome Sequence of Methanoregula formicica SMSPT, a Mesophilic Hydrogenotrophic Methanogen Isolated from a Methanogenic Upflow Anaerobic Sludge Blanket Reactor.</title>
        <authorList>
            <person name="Yamamoto K."/>
            <person name="Tamaki H."/>
            <person name="Cadillo-Quiroz H."/>
            <person name="Imachi H."/>
            <person name="Kyrpides N."/>
            <person name="Woyke T."/>
            <person name="Goodwin L."/>
            <person name="Zinder S.H."/>
            <person name="Kamagata Y."/>
            <person name="Liu W.T."/>
        </authorList>
    </citation>
    <scope>NUCLEOTIDE SEQUENCE [LARGE SCALE GENOMIC DNA]</scope>
    <source>
        <strain evidence="2">DSM 22288 / NBRC 105244 / SMSP</strain>
    </source>
</reference>
<gene>
    <name evidence="1" type="ordered locus">Metfor_1495</name>
</gene>
<proteinExistence type="predicted"/>
<dbReference type="AlphaFoldDB" id="L0HGS2"/>
<dbReference type="InParanoid" id="L0HGS2"/>
<dbReference type="Proteomes" id="UP000010824">
    <property type="component" value="Chromosome"/>
</dbReference>
<dbReference type="EMBL" id="CP003167">
    <property type="protein sequence ID" value="AGB02528.1"/>
    <property type="molecule type" value="Genomic_DNA"/>
</dbReference>
<sequence length="36" mass="3874">MEFLMKSGRGNLITGTHILVTKGSRSKRLDTAILAG</sequence>
<dbReference type="KEGG" id="mfo:Metfor_1495"/>
<evidence type="ECO:0000313" key="2">
    <source>
        <dbReference type="Proteomes" id="UP000010824"/>
    </source>
</evidence>
<reference evidence="2" key="1">
    <citation type="submission" date="2011-12" db="EMBL/GenBank/DDBJ databases">
        <title>Complete sequence of Methanoregula formicicum SMSP.</title>
        <authorList>
            <person name="Lucas S."/>
            <person name="Han J."/>
            <person name="Lapidus A."/>
            <person name="Cheng J.-F."/>
            <person name="Goodwin L."/>
            <person name="Pitluck S."/>
            <person name="Peters L."/>
            <person name="Ovchinnikova G."/>
            <person name="Teshima H."/>
            <person name="Detter J.C."/>
            <person name="Han C."/>
            <person name="Tapia R."/>
            <person name="Land M."/>
            <person name="Hauser L."/>
            <person name="Kyrpides N."/>
            <person name="Ivanova N."/>
            <person name="Pagani I."/>
            <person name="Imachi H."/>
            <person name="Tamaki H."/>
            <person name="Sekiguchi Y."/>
            <person name="Kamagata Y."/>
            <person name="Cadillo-Quiroz H."/>
            <person name="Zinder S."/>
            <person name="Liu W.-T."/>
            <person name="Woyke T."/>
        </authorList>
    </citation>
    <scope>NUCLEOTIDE SEQUENCE [LARGE SCALE GENOMIC DNA]</scope>
    <source>
        <strain evidence="2">DSM 22288 / NBRC 105244 / SMSP</strain>
    </source>
</reference>
<organism evidence="1 2">
    <name type="scientific">Methanoregula formicica (strain DSM 22288 / NBRC 105244 / SMSP)</name>
    <dbReference type="NCBI Taxonomy" id="593750"/>
    <lineage>
        <taxon>Archaea</taxon>
        <taxon>Methanobacteriati</taxon>
        <taxon>Methanobacteriota</taxon>
        <taxon>Stenosarchaea group</taxon>
        <taxon>Methanomicrobia</taxon>
        <taxon>Methanomicrobiales</taxon>
        <taxon>Methanoregulaceae</taxon>
        <taxon>Methanoregula</taxon>
    </lineage>
</organism>
<protein>
    <submittedName>
        <fullName evidence="1">Uncharacterized protein</fullName>
    </submittedName>
</protein>
<name>L0HGS2_METFS</name>
<evidence type="ECO:0000313" key="1">
    <source>
        <dbReference type="EMBL" id="AGB02528.1"/>
    </source>
</evidence>
<keyword evidence="2" id="KW-1185">Reference proteome</keyword>
<accession>L0HGS2</accession>